<dbReference type="EMBL" id="CAMAPE010000010">
    <property type="protein sequence ID" value="CAH9077513.1"/>
    <property type="molecule type" value="Genomic_DNA"/>
</dbReference>
<evidence type="ECO:0000313" key="3">
    <source>
        <dbReference type="Proteomes" id="UP001152484"/>
    </source>
</evidence>
<evidence type="ECO:0000313" key="2">
    <source>
        <dbReference type="EMBL" id="CAH9077513.1"/>
    </source>
</evidence>
<feature type="region of interest" description="Disordered" evidence="1">
    <location>
        <begin position="1"/>
        <end position="78"/>
    </location>
</feature>
<feature type="region of interest" description="Disordered" evidence="1">
    <location>
        <begin position="134"/>
        <end position="156"/>
    </location>
</feature>
<dbReference type="PANTHER" id="PTHR37371:SF1">
    <property type="entry name" value="KINESIN-LIKE PROTEIN"/>
    <property type="match status" value="1"/>
</dbReference>
<accession>A0A9P1E468</accession>
<evidence type="ECO:0000256" key="1">
    <source>
        <dbReference type="SAM" id="MobiDB-lite"/>
    </source>
</evidence>
<reference evidence="2" key="1">
    <citation type="submission" date="2022-07" db="EMBL/GenBank/DDBJ databases">
        <authorList>
            <person name="Macas J."/>
            <person name="Novak P."/>
            <person name="Neumann P."/>
        </authorList>
    </citation>
    <scope>NUCLEOTIDE SEQUENCE</scope>
</reference>
<protein>
    <submittedName>
        <fullName evidence="2">Uncharacterized protein</fullName>
    </submittedName>
</protein>
<dbReference type="Proteomes" id="UP001152484">
    <property type="component" value="Unassembled WGS sequence"/>
</dbReference>
<comment type="caution">
    <text evidence="2">The sequence shown here is derived from an EMBL/GenBank/DDBJ whole genome shotgun (WGS) entry which is preliminary data.</text>
</comment>
<name>A0A9P1E468_CUSEU</name>
<sequence>MRKRSATTRKPMAEDLLKTPPTAAAKNPNRSSSESPMPFEFKFSAFNATTLTPPSSSKERRPGKSSKPIRTSKSPMSVEKCKTINDLKDFATSGLNSIKQQLDCSHSEIVKDIETTHSRIHKRIKVQTQACQQRADEAEREHKKMSERIKEGREGMQDSYSEFMAEVQANSSRFCKISIPELLQSVEKAIDSLRSRYGISPSTFAC</sequence>
<keyword evidence="3" id="KW-1185">Reference proteome</keyword>
<dbReference type="AlphaFoldDB" id="A0A9P1E468"/>
<dbReference type="PANTHER" id="PTHR37371">
    <property type="entry name" value="OS08G0180400 PROTEIN"/>
    <property type="match status" value="1"/>
</dbReference>
<feature type="compositionally biased region" description="Polar residues" evidence="1">
    <location>
        <begin position="46"/>
        <end position="56"/>
    </location>
</feature>
<proteinExistence type="predicted"/>
<organism evidence="2 3">
    <name type="scientific">Cuscuta europaea</name>
    <name type="common">European dodder</name>
    <dbReference type="NCBI Taxonomy" id="41803"/>
    <lineage>
        <taxon>Eukaryota</taxon>
        <taxon>Viridiplantae</taxon>
        <taxon>Streptophyta</taxon>
        <taxon>Embryophyta</taxon>
        <taxon>Tracheophyta</taxon>
        <taxon>Spermatophyta</taxon>
        <taxon>Magnoliopsida</taxon>
        <taxon>eudicotyledons</taxon>
        <taxon>Gunneridae</taxon>
        <taxon>Pentapetalae</taxon>
        <taxon>asterids</taxon>
        <taxon>lamiids</taxon>
        <taxon>Solanales</taxon>
        <taxon>Convolvulaceae</taxon>
        <taxon>Cuscuteae</taxon>
        <taxon>Cuscuta</taxon>
        <taxon>Cuscuta subgen. Cuscuta</taxon>
    </lineage>
</organism>
<gene>
    <name evidence="2" type="ORF">CEURO_LOCUS6342</name>
</gene>
<dbReference type="OrthoDB" id="1933837at2759"/>